<feature type="region of interest" description="Disordered" evidence="1">
    <location>
        <begin position="202"/>
        <end position="222"/>
    </location>
</feature>
<comment type="caution">
    <text evidence="2">The sequence shown here is derived from an EMBL/GenBank/DDBJ whole genome shotgun (WGS) entry which is preliminary data.</text>
</comment>
<dbReference type="GeneID" id="31356544"/>
<accession>D3AXV7</accession>
<proteinExistence type="predicted"/>
<dbReference type="SUPFAM" id="SSF143113">
    <property type="entry name" value="NAP-like"/>
    <property type="match status" value="1"/>
</dbReference>
<organism evidence="2 3">
    <name type="scientific">Heterostelium pallidum (strain ATCC 26659 / Pp 5 / PN500)</name>
    <name type="common">Cellular slime mold</name>
    <name type="synonym">Polysphondylium pallidum</name>
    <dbReference type="NCBI Taxonomy" id="670386"/>
    <lineage>
        <taxon>Eukaryota</taxon>
        <taxon>Amoebozoa</taxon>
        <taxon>Evosea</taxon>
        <taxon>Eumycetozoa</taxon>
        <taxon>Dictyostelia</taxon>
        <taxon>Acytosteliales</taxon>
        <taxon>Acytosteliaceae</taxon>
        <taxon>Heterostelium</taxon>
    </lineage>
</organism>
<dbReference type="RefSeq" id="XP_020437890.1">
    <property type="nucleotide sequence ID" value="XM_020572032.1"/>
</dbReference>
<dbReference type="InterPro" id="IPR037231">
    <property type="entry name" value="NAP-like_sf"/>
</dbReference>
<dbReference type="STRING" id="670386.D3AXV7"/>
<keyword evidence="3" id="KW-1185">Reference proteome</keyword>
<dbReference type="Gene3D" id="3.30.1120.90">
    <property type="entry name" value="Nucleosome assembly protein"/>
    <property type="match status" value="1"/>
</dbReference>
<evidence type="ECO:0000313" key="3">
    <source>
        <dbReference type="Proteomes" id="UP000001396"/>
    </source>
</evidence>
<reference evidence="2 3" key="1">
    <citation type="journal article" date="2011" name="Genome Res.">
        <title>Phylogeny-wide analysis of social amoeba genomes highlights ancient origins for complex intercellular communication.</title>
        <authorList>
            <person name="Heidel A.J."/>
            <person name="Lawal H.M."/>
            <person name="Felder M."/>
            <person name="Schilde C."/>
            <person name="Helps N.R."/>
            <person name="Tunggal B."/>
            <person name="Rivero F."/>
            <person name="John U."/>
            <person name="Schleicher M."/>
            <person name="Eichinger L."/>
            <person name="Platzer M."/>
            <person name="Noegel A.A."/>
            <person name="Schaap P."/>
            <person name="Gloeckner G."/>
        </authorList>
    </citation>
    <scope>NUCLEOTIDE SEQUENCE [LARGE SCALE GENOMIC DNA]</scope>
    <source>
        <strain evidence="3">ATCC 26659 / Pp 5 / PN500</strain>
    </source>
</reference>
<evidence type="ECO:0000256" key="1">
    <source>
        <dbReference type="SAM" id="MobiDB-lite"/>
    </source>
</evidence>
<dbReference type="EMBL" id="ADBJ01000004">
    <property type="protein sequence ID" value="EFA85784.1"/>
    <property type="molecule type" value="Genomic_DNA"/>
</dbReference>
<name>D3AXV7_HETP5</name>
<dbReference type="AlphaFoldDB" id="D3AXV7"/>
<dbReference type="Proteomes" id="UP000001396">
    <property type="component" value="Unassembled WGS sequence"/>
</dbReference>
<protein>
    <submittedName>
        <fullName evidence="2">Nucleosome assembly protein family protein</fullName>
    </submittedName>
</protein>
<sequence length="222" mass="25606">MATKKTKTTAASDETVTELYAKLSANEELFAQYNLITELGDKRELEILKVDKEEYKVTKEHYLKRAKELVKLEHFWKNVFQKIAPSLFTDEDDGLLSSLTDFFVEDTDTEFKLTFTFGKNNIVKDEKYTIICKTPVTLEDLKDTLDVTVEPEVKLKKKDSECPFVGFLIQPSNQYCSVLVGECWKNPLQIYQQEFGTMIEGDEDFDGELDEEDDDEGEEADE</sequence>
<dbReference type="FunCoup" id="D3AXV7">
    <property type="interactions" value="18"/>
</dbReference>
<gene>
    <name evidence="2" type="ORF">PPL_01014</name>
</gene>
<evidence type="ECO:0000313" key="2">
    <source>
        <dbReference type="EMBL" id="EFA85784.1"/>
    </source>
</evidence>
<dbReference type="InParanoid" id="D3AXV7"/>
<dbReference type="OMA" id="IDFREND"/>